<dbReference type="InterPro" id="IPR030389">
    <property type="entry name" value="G_FEOB_dom"/>
</dbReference>
<evidence type="ECO:0000256" key="6">
    <source>
        <dbReference type="ARBA" id="ARBA00022741"/>
    </source>
</evidence>
<keyword evidence="7 16" id="KW-1133">Transmembrane helix</keyword>
<keyword evidence="4 16" id="KW-0410">Iron transport</keyword>
<gene>
    <name evidence="18" type="primary">feoB</name>
    <name evidence="18" type="ORF">L21SP5_00700</name>
</gene>
<dbReference type="Proteomes" id="UP000064893">
    <property type="component" value="Chromosome"/>
</dbReference>
<dbReference type="PANTHER" id="PTHR43185">
    <property type="entry name" value="FERROUS IRON TRANSPORT PROTEIN B"/>
    <property type="match status" value="1"/>
</dbReference>
<keyword evidence="19" id="KW-1185">Reference proteome</keyword>
<dbReference type="Gene3D" id="3.40.50.300">
    <property type="entry name" value="P-loop containing nucleotide triphosphate hydrolases"/>
    <property type="match status" value="1"/>
</dbReference>
<dbReference type="PROSITE" id="PS51711">
    <property type="entry name" value="G_FEOB"/>
    <property type="match status" value="1"/>
</dbReference>
<dbReference type="InterPro" id="IPR050860">
    <property type="entry name" value="FeoB_GTPase"/>
</dbReference>
<dbReference type="Pfam" id="PF17910">
    <property type="entry name" value="FeoB_Cyto"/>
    <property type="match status" value="1"/>
</dbReference>
<dbReference type="SUPFAM" id="SSF52540">
    <property type="entry name" value="P-loop containing nucleoside triphosphate hydrolases"/>
    <property type="match status" value="1"/>
</dbReference>
<evidence type="ECO:0000256" key="9">
    <source>
        <dbReference type="ARBA" id="ARBA00023065"/>
    </source>
</evidence>
<dbReference type="AlphaFoldDB" id="A0A0S2HWP5"/>
<evidence type="ECO:0000256" key="12">
    <source>
        <dbReference type="ARBA" id="ARBA00031200"/>
    </source>
</evidence>
<dbReference type="InterPro" id="IPR011642">
    <property type="entry name" value="Gate_dom"/>
</dbReference>
<dbReference type="InterPro" id="IPR041069">
    <property type="entry name" value="FeoB_Cyto"/>
</dbReference>
<dbReference type="KEGG" id="blq:L21SP5_00700"/>
<dbReference type="GO" id="GO:0046914">
    <property type="term" value="F:transition metal ion binding"/>
    <property type="evidence" value="ECO:0007669"/>
    <property type="project" value="InterPro"/>
</dbReference>
<feature type="binding site" evidence="14">
    <location>
        <begin position="218"/>
        <end position="221"/>
    </location>
    <ligand>
        <name>GTP</name>
        <dbReference type="ChEBI" id="CHEBI:37565"/>
        <label>1</label>
    </ligand>
</feature>
<feature type="binding site" evidence="15">
    <location>
        <position position="127"/>
    </location>
    <ligand>
        <name>Mg(2+)</name>
        <dbReference type="ChEBI" id="CHEBI:18420"/>
        <label>2</label>
    </ligand>
</feature>
<dbReference type="InterPro" id="IPR011640">
    <property type="entry name" value="Fe2_transport_prot_B_C"/>
</dbReference>
<keyword evidence="6 14" id="KW-0547">Nucleotide-binding</keyword>
<evidence type="ECO:0000313" key="19">
    <source>
        <dbReference type="Proteomes" id="UP000064893"/>
    </source>
</evidence>
<feature type="transmembrane region" description="Helical" evidence="16">
    <location>
        <begin position="501"/>
        <end position="521"/>
    </location>
</feature>
<keyword evidence="3" id="KW-1003">Cell membrane</keyword>
<evidence type="ECO:0000256" key="14">
    <source>
        <dbReference type="PIRSR" id="PIRSR603373-1"/>
    </source>
</evidence>
<dbReference type="Gene3D" id="2.30.30.90">
    <property type="match status" value="1"/>
</dbReference>
<evidence type="ECO:0000256" key="1">
    <source>
        <dbReference type="ARBA" id="ARBA00004651"/>
    </source>
</evidence>
<feature type="transmembrane region" description="Helical" evidence="16">
    <location>
        <begin position="388"/>
        <end position="409"/>
    </location>
</feature>
<evidence type="ECO:0000256" key="10">
    <source>
        <dbReference type="ARBA" id="ARBA00023134"/>
    </source>
</evidence>
<dbReference type="RefSeq" id="WP_057951924.1">
    <property type="nucleotide sequence ID" value="NZ_CP013118.1"/>
</dbReference>
<name>A0A0S2HWP5_9BACT</name>
<dbReference type="GO" id="GO:0015093">
    <property type="term" value="F:ferrous iron transmembrane transporter activity"/>
    <property type="evidence" value="ECO:0007669"/>
    <property type="project" value="UniProtKB-UniRule"/>
</dbReference>
<dbReference type="InterPro" id="IPR038157">
    <property type="entry name" value="FeoA_core_dom"/>
</dbReference>
<dbReference type="GO" id="GO:0005886">
    <property type="term" value="C:plasma membrane"/>
    <property type="evidence" value="ECO:0007669"/>
    <property type="project" value="UniProtKB-SubCell"/>
</dbReference>
<organism evidence="18 19">
    <name type="scientific">Salinivirga cyanobacteriivorans</name>
    <dbReference type="NCBI Taxonomy" id="1307839"/>
    <lineage>
        <taxon>Bacteria</taxon>
        <taxon>Pseudomonadati</taxon>
        <taxon>Bacteroidota</taxon>
        <taxon>Bacteroidia</taxon>
        <taxon>Bacteroidales</taxon>
        <taxon>Salinivirgaceae</taxon>
        <taxon>Salinivirga</taxon>
    </lineage>
</organism>
<dbReference type="NCBIfam" id="TIGR00437">
    <property type="entry name" value="feoB"/>
    <property type="match status" value="1"/>
</dbReference>
<proteinExistence type="inferred from homology"/>
<keyword evidence="5 16" id="KW-0812">Transmembrane</keyword>
<dbReference type="STRING" id="1307839.L21SP5_00700"/>
<feature type="transmembrane region" description="Helical" evidence="16">
    <location>
        <begin position="533"/>
        <end position="554"/>
    </location>
</feature>
<dbReference type="InterPro" id="IPR005225">
    <property type="entry name" value="Small_GTP-bd"/>
</dbReference>
<evidence type="ECO:0000256" key="4">
    <source>
        <dbReference type="ARBA" id="ARBA00022496"/>
    </source>
</evidence>
<keyword evidence="10 14" id="KW-0342">GTP-binding</keyword>
<dbReference type="InterPro" id="IPR027417">
    <property type="entry name" value="P-loop_NTPase"/>
</dbReference>
<feature type="domain" description="FeoB-type G" evidence="17">
    <location>
        <begin position="105"/>
        <end position="267"/>
    </location>
</feature>
<comment type="similarity">
    <text evidence="16">Belongs to the TRAFAC class TrmE-Era-EngA-EngB-Septin-like GTPase superfamily. FeoB GTPase (TC 9.A.8) family.</text>
</comment>
<dbReference type="Pfam" id="PF02421">
    <property type="entry name" value="FeoB_N"/>
    <property type="match status" value="1"/>
</dbReference>
<dbReference type="Pfam" id="PF07664">
    <property type="entry name" value="FeoB_C"/>
    <property type="match status" value="1"/>
</dbReference>
<reference evidence="18 19" key="1">
    <citation type="submission" date="2015-11" db="EMBL/GenBank/DDBJ databases">
        <title>Description and complete genome sequence of a novel strain predominating in hypersaline microbial mats and representing a new family of the Bacteriodetes phylum.</title>
        <authorList>
            <person name="Spring S."/>
            <person name="Bunk B."/>
            <person name="Sproer C."/>
            <person name="Klenk H.-P."/>
        </authorList>
    </citation>
    <scope>NUCLEOTIDE SEQUENCE [LARGE SCALE GENOMIC DNA]</scope>
    <source>
        <strain evidence="18 19">L21-Spi-D4</strain>
    </source>
</reference>
<keyword evidence="2 16" id="KW-0813">Transport</keyword>
<feature type="binding site" evidence="14">
    <location>
        <begin position="137"/>
        <end position="141"/>
    </location>
    <ligand>
        <name>GTP</name>
        <dbReference type="ChEBI" id="CHEBI:37565"/>
        <label>1</label>
    </ligand>
</feature>
<evidence type="ECO:0000256" key="3">
    <source>
        <dbReference type="ARBA" id="ARBA00022475"/>
    </source>
</evidence>
<feature type="binding site" evidence="14">
    <location>
        <begin position="158"/>
        <end position="161"/>
    </location>
    <ligand>
        <name>GTP</name>
        <dbReference type="ChEBI" id="CHEBI:37565"/>
        <label>1</label>
    </ligand>
</feature>
<dbReference type="InterPro" id="IPR007167">
    <property type="entry name" value="Fe-transptr_FeoA-like"/>
</dbReference>
<feature type="binding site" evidence="14">
    <location>
        <begin position="112"/>
        <end position="119"/>
    </location>
    <ligand>
        <name>GTP</name>
        <dbReference type="ChEBI" id="CHEBI:37565"/>
        <label>1</label>
    </ligand>
</feature>
<feature type="transmembrane region" description="Helical" evidence="16">
    <location>
        <begin position="618"/>
        <end position="639"/>
    </location>
</feature>
<dbReference type="Pfam" id="PF04023">
    <property type="entry name" value="FeoA"/>
    <property type="match status" value="1"/>
</dbReference>
<keyword evidence="15" id="KW-0460">Magnesium</keyword>
<dbReference type="Pfam" id="PF07670">
    <property type="entry name" value="Gate"/>
    <property type="match status" value="2"/>
</dbReference>
<evidence type="ECO:0000256" key="16">
    <source>
        <dbReference type="RuleBase" id="RU362098"/>
    </source>
</evidence>
<sequence>MQLSELKNGEKAVIVKVRGHSGFRRRVTEMGFVRGKEVKVIRNAPLKDPVEYEIMGYDVSLRRKEADMVEIITLEEARKLDLNGFTGSFSDDEVLYKSAEIKGRTINVAFVGNPNAGKTTVFNFLAGAKEKVGNYGGVTVDVKKAAASMHGYDFNFYDLPGTYSLSAYSHEELFVRNFIFNNTPDIVVNVVDASNLERNMYLTTQLIDMHIPVVMALNMYDELEKKRAKLDMEHLGAMLGIPIVPTVGSKGKGLKELMQKVIDVYENRDETFKLIHINYGQEIEKSIDRVKTQVKGNKHLTTTRSARYIAIKLLERDRHVQDVIATAQNAENIRSAAETESERIERIYQDKPDAVFTDAKYGFVAGALTETYSESPVRRRRKTEIIDAFLTHKLFGFPVFFAFMFIMFFVTFNVGQYPMDWIDSLFAWLNNMSIEFLPKGSFRHLLTDGIISGIGSVLVFLPNILILFFFISLMEDTGYMARAAFIMDKVMHKIGLHGKSFIPLLMGFGCNVPAILATRILENKQDRLLTMLINPFMSCSARLPVYILIIGAFFPQYPTLMLMGIYLFGITLAVITALIFKKILFKQPSAPFVMELPPYRVPTLRVILRHMWDKAAEYLKKVGGTILVAVIIIWALKFYPQDTEQIQKRKQEIAKVEQSSEITEPLKEEKLKEINMAYEKAHLEQSYLRQIGHAIEPVITPIGLDWRMGISIVTGIAAKEIVVSTLGVIYQTDDENNQSLISKLREESRKTGESKAMYNLRALSFLIFILIYFPCVGVVAAVKKETNGWKWPVFLVVYTTGLAWVMSFLVFQVGKFMIQIL</sequence>
<evidence type="ECO:0000256" key="8">
    <source>
        <dbReference type="ARBA" id="ARBA00023004"/>
    </source>
</evidence>
<evidence type="ECO:0000256" key="11">
    <source>
        <dbReference type="ARBA" id="ARBA00023136"/>
    </source>
</evidence>
<dbReference type="CDD" id="cd01879">
    <property type="entry name" value="FeoB"/>
    <property type="match status" value="1"/>
</dbReference>
<evidence type="ECO:0000256" key="5">
    <source>
        <dbReference type="ARBA" id="ARBA00022692"/>
    </source>
</evidence>
<dbReference type="SMART" id="SM00899">
    <property type="entry name" value="FeoA"/>
    <property type="match status" value="1"/>
</dbReference>
<dbReference type="NCBIfam" id="TIGR00231">
    <property type="entry name" value="small_GTP"/>
    <property type="match status" value="1"/>
</dbReference>
<dbReference type="PATRIC" id="fig|1307839.3.peg.744"/>
<dbReference type="GO" id="GO:0005525">
    <property type="term" value="F:GTP binding"/>
    <property type="evidence" value="ECO:0007669"/>
    <property type="project" value="UniProtKB-KW"/>
</dbReference>
<keyword evidence="11 16" id="KW-0472">Membrane</keyword>
<evidence type="ECO:0000256" key="13">
    <source>
        <dbReference type="NCBIfam" id="TIGR00437"/>
    </source>
</evidence>
<accession>A0A0S2HWP5</accession>
<dbReference type="Gene3D" id="1.10.287.1770">
    <property type="match status" value="1"/>
</dbReference>
<feature type="transmembrane region" description="Helical" evidence="16">
    <location>
        <begin position="450"/>
        <end position="471"/>
    </location>
</feature>
<evidence type="ECO:0000256" key="15">
    <source>
        <dbReference type="PIRSR" id="PIRSR603373-2"/>
    </source>
</evidence>
<keyword evidence="15" id="KW-0479">Metal-binding</keyword>
<evidence type="ECO:0000313" key="18">
    <source>
        <dbReference type="EMBL" id="ALO14372.1"/>
    </source>
</evidence>
<feature type="binding site" evidence="15">
    <location>
        <position position="123"/>
    </location>
    <ligand>
        <name>Mg(2+)</name>
        <dbReference type="ChEBI" id="CHEBI:18420"/>
        <label>2</label>
    </ligand>
</feature>
<dbReference type="PANTHER" id="PTHR43185:SF1">
    <property type="entry name" value="FE(2+) TRANSPORTER FEOB"/>
    <property type="match status" value="1"/>
</dbReference>
<comment type="function">
    <text evidence="16">Probable transporter of a GTP-driven Fe(2+) uptake system.</text>
</comment>
<dbReference type="SUPFAM" id="SSF50037">
    <property type="entry name" value="C-terminal domain of transcriptional repressors"/>
    <property type="match status" value="1"/>
</dbReference>
<evidence type="ECO:0000256" key="2">
    <source>
        <dbReference type="ARBA" id="ARBA00022448"/>
    </source>
</evidence>
<evidence type="ECO:0000256" key="7">
    <source>
        <dbReference type="ARBA" id="ARBA00022989"/>
    </source>
</evidence>
<keyword evidence="9" id="KW-0406">Ion transport</keyword>
<dbReference type="InterPro" id="IPR008988">
    <property type="entry name" value="Transcriptional_repressor_C"/>
</dbReference>
<keyword evidence="8 16" id="KW-0408">Iron</keyword>
<protein>
    <recommendedName>
        <fullName evidence="12 13">Ferrous iron transport protein B</fullName>
    </recommendedName>
</protein>
<feature type="transmembrane region" description="Helical" evidence="16">
    <location>
        <begin position="758"/>
        <end position="781"/>
    </location>
</feature>
<feature type="transmembrane region" description="Helical" evidence="16">
    <location>
        <begin position="793"/>
        <end position="811"/>
    </location>
</feature>
<comment type="subcellular location">
    <subcellularLocation>
        <location evidence="16">Cell inner membrane</location>
        <topology evidence="16">Multi-pass membrane protein</topology>
    </subcellularLocation>
    <subcellularLocation>
        <location evidence="1">Cell membrane</location>
        <topology evidence="1">Multi-pass membrane protein</topology>
    </subcellularLocation>
</comment>
<dbReference type="InterPro" id="IPR003373">
    <property type="entry name" value="Fe2_transport_prot-B"/>
</dbReference>
<evidence type="ECO:0000259" key="17">
    <source>
        <dbReference type="PROSITE" id="PS51711"/>
    </source>
</evidence>
<dbReference type="EMBL" id="CP013118">
    <property type="protein sequence ID" value="ALO14372.1"/>
    <property type="molecule type" value="Genomic_DNA"/>
</dbReference>
<dbReference type="OrthoDB" id="9809127at2"/>
<feature type="transmembrane region" description="Helical" evidence="16">
    <location>
        <begin position="560"/>
        <end position="580"/>
    </location>
</feature>